<organism evidence="12 13">
    <name type="scientific">Iodidimonas nitroreducens</name>
    <dbReference type="NCBI Taxonomy" id="1236968"/>
    <lineage>
        <taxon>Bacteria</taxon>
        <taxon>Pseudomonadati</taxon>
        <taxon>Pseudomonadota</taxon>
        <taxon>Alphaproteobacteria</taxon>
        <taxon>Iodidimonadales</taxon>
        <taxon>Iodidimonadaceae</taxon>
        <taxon>Iodidimonas</taxon>
    </lineage>
</organism>
<feature type="domain" description="TonB-dependent receptor plug" evidence="10">
    <location>
        <begin position="136"/>
        <end position="233"/>
    </location>
</feature>
<dbReference type="InterPro" id="IPR039426">
    <property type="entry name" value="TonB-dep_rcpt-like"/>
</dbReference>
<feature type="domain" description="TonB-dependent transporter Oar-like beta-barrel" evidence="11">
    <location>
        <begin position="238"/>
        <end position="319"/>
    </location>
</feature>
<reference evidence="12 13" key="1">
    <citation type="submission" date="2019-09" db="EMBL/GenBank/DDBJ databases">
        <title>NBRP : Genome information of microbial organism related human and environment.</title>
        <authorList>
            <person name="Hattori M."/>
            <person name="Oshima K."/>
            <person name="Inaba H."/>
            <person name="Suda W."/>
            <person name="Sakamoto M."/>
            <person name="Iino T."/>
            <person name="Kitahara M."/>
            <person name="Oshida Y."/>
            <person name="Iida T."/>
            <person name="Kudo T."/>
            <person name="Itoh T."/>
            <person name="Ohkuma M."/>
        </authorList>
    </citation>
    <scope>NUCLEOTIDE SEQUENCE [LARGE SCALE GENOMIC DNA]</scope>
    <source>
        <strain evidence="12 13">Q-1</strain>
    </source>
</reference>
<protein>
    <submittedName>
        <fullName evidence="12">TonB-dependent receptor</fullName>
    </submittedName>
</protein>
<proteinExistence type="inferred from homology"/>
<evidence type="ECO:0000256" key="2">
    <source>
        <dbReference type="ARBA" id="ARBA00022448"/>
    </source>
</evidence>
<keyword evidence="2 7" id="KW-0813">Transport</keyword>
<dbReference type="GO" id="GO:0015344">
    <property type="term" value="F:siderophore uptake transmembrane transporter activity"/>
    <property type="evidence" value="ECO:0007669"/>
    <property type="project" value="TreeGrafter"/>
</dbReference>
<evidence type="ECO:0000259" key="10">
    <source>
        <dbReference type="Pfam" id="PF07715"/>
    </source>
</evidence>
<evidence type="ECO:0000256" key="1">
    <source>
        <dbReference type="ARBA" id="ARBA00004571"/>
    </source>
</evidence>
<dbReference type="Proteomes" id="UP000324996">
    <property type="component" value="Unassembled WGS sequence"/>
</dbReference>
<evidence type="ECO:0000256" key="3">
    <source>
        <dbReference type="ARBA" id="ARBA00022452"/>
    </source>
</evidence>
<dbReference type="InterPro" id="IPR036942">
    <property type="entry name" value="Beta-barrel_TonB_sf"/>
</dbReference>
<dbReference type="PANTHER" id="PTHR30069:SF46">
    <property type="entry name" value="OAR PROTEIN"/>
    <property type="match status" value="1"/>
</dbReference>
<keyword evidence="4 7" id="KW-0812">Transmembrane</keyword>
<evidence type="ECO:0000313" key="12">
    <source>
        <dbReference type="EMBL" id="GER03916.1"/>
    </source>
</evidence>
<evidence type="ECO:0000256" key="4">
    <source>
        <dbReference type="ARBA" id="ARBA00022692"/>
    </source>
</evidence>
<keyword evidence="6 7" id="KW-0998">Cell outer membrane</keyword>
<dbReference type="GO" id="GO:0044718">
    <property type="term" value="P:siderophore transmembrane transport"/>
    <property type="evidence" value="ECO:0007669"/>
    <property type="project" value="TreeGrafter"/>
</dbReference>
<dbReference type="Gene3D" id="2.170.130.10">
    <property type="entry name" value="TonB-dependent receptor, plug domain"/>
    <property type="match status" value="1"/>
</dbReference>
<evidence type="ECO:0000256" key="6">
    <source>
        <dbReference type="ARBA" id="ARBA00023237"/>
    </source>
</evidence>
<name>A0A5A7NAA7_9PROT</name>
<dbReference type="SUPFAM" id="SSF56935">
    <property type="entry name" value="Porins"/>
    <property type="match status" value="1"/>
</dbReference>
<dbReference type="PROSITE" id="PS52016">
    <property type="entry name" value="TONB_DEPENDENT_REC_3"/>
    <property type="match status" value="1"/>
</dbReference>
<gene>
    <name evidence="12" type="ORF">JCM17846_15980</name>
</gene>
<dbReference type="PANTHER" id="PTHR30069">
    <property type="entry name" value="TONB-DEPENDENT OUTER MEMBRANE RECEPTOR"/>
    <property type="match status" value="1"/>
</dbReference>
<keyword evidence="13" id="KW-1185">Reference proteome</keyword>
<evidence type="ECO:0000256" key="9">
    <source>
        <dbReference type="SAM" id="SignalP"/>
    </source>
</evidence>
<keyword evidence="9" id="KW-0732">Signal</keyword>
<dbReference type="InterPro" id="IPR037066">
    <property type="entry name" value="Plug_dom_sf"/>
</dbReference>
<dbReference type="Pfam" id="PF07715">
    <property type="entry name" value="Plug"/>
    <property type="match status" value="1"/>
</dbReference>
<sequence length="1009" mass="109567">MLKPFLVGLFMAGVSAIPLAHAQVAMDISLRTAADNKPLSNIPVILENLETGQVITGTTDRRGLVRFNGLSTSGEWIARTEPTKAYRAARTEAISLRSGFDSSLSLMLMSASELEEISVTASRSYGRLNRSNAEISASFSADEIERLPVEGRSLERVLFRLPNVTQATGFFNEAPSIAINGANSLFTNYMIDGLDNNENFLGGMRFPVPIGAIEDVTVLASNYSAEFGRTANGIVNVTTKSGGNEVEGELFFVSRPGGALSSNNGFNPRDLSGNLVSNDFQRYQAGFAVGGPIIEDRTFYFINMEYTRDDTNNLLNVPELGVAEQISGQNDFLLTTARIDHRWTDRLTSTLRLNHGRVTLERPGGGISGGTIFPSAGSEQTRRSTNAALTTTYRGDRFTYSGSVQYSRFDWNFTKPLADNENAQATLLDPSGRAIATIGHPGSVFDERENTVQFQQKLSFESGRHRFSFGSDVIISDFSLRGGGNPNGNFLLMLDETQLGALRNSNLGSDFSINDLPANLDVIQAVFETAPKAFGTSQETYSLFAEDQIMVTPDLSVTLGLRWEYDSLSKGASGSGDFDNIAPRIGANWSFRKDMALRAGVGLFYEKVPYTVVSDALQFSTDTPGFRGQLQSLIDQGLLPADADIDQMTNAGTRAIDAADLCNGFGDCPDPASVRDRQNALSSSELRILNPDGLDNPYAFQASLGWQWEMPGNYLLSIDGMWSEGHNLVRLRDVNAPAPFTFNQAAFDALGAEAVAALTPEQRQDLGLVRSSDAANATRPALLADGSIPAGGARSIIMSETDGRSRYRALTISMEKPRDADPYSFLIAYTLSRLTNNTDDVNFRANDSNDFAADFGPSLNDRTHALSTLFSVYPLDGLTLSIAGLFQSGQPINFVPDARVFGTTDLNGDGLSFADQFTGNPDRAPGFDRNSGRLSFASTVDLGAAYEIPLFSNRMELRMDIFNLFNANNDSGFPVNFTQSNQIQTAGQDFVQRSAAPARTVQLSARFLF</sequence>
<keyword evidence="3 7" id="KW-1134">Transmembrane beta strand</keyword>
<feature type="signal peptide" evidence="9">
    <location>
        <begin position="1"/>
        <end position="22"/>
    </location>
</feature>
<feature type="region of interest" description="Disordered" evidence="8">
    <location>
        <begin position="364"/>
        <end position="387"/>
    </location>
</feature>
<keyword evidence="5 7" id="KW-0472">Membrane</keyword>
<evidence type="ECO:0000256" key="7">
    <source>
        <dbReference type="PROSITE-ProRule" id="PRU01360"/>
    </source>
</evidence>
<comment type="similarity">
    <text evidence="7">Belongs to the TonB-dependent receptor family.</text>
</comment>
<evidence type="ECO:0000256" key="8">
    <source>
        <dbReference type="SAM" id="MobiDB-lite"/>
    </source>
</evidence>
<feature type="compositionally biased region" description="Polar residues" evidence="8">
    <location>
        <begin position="377"/>
        <end position="387"/>
    </location>
</feature>
<evidence type="ECO:0000313" key="13">
    <source>
        <dbReference type="Proteomes" id="UP000324996"/>
    </source>
</evidence>
<feature type="domain" description="TonB-dependent transporter Oar-like beta-barrel" evidence="11">
    <location>
        <begin position="334"/>
        <end position="568"/>
    </location>
</feature>
<dbReference type="Gene3D" id="2.40.170.20">
    <property type="entry name" value="TonB-dependent receptor, beta-barrel domain"/>
    <property type="match status" value="1"/>
</dbReference>
<dbReference type="EMBL" id="BKCN01000006">
    <property type="protein sequence ID" value="GER03916.1"/>
    <property type="molecule type" value="Genomic_DNA"/>
</dbReference>
<keyword evidence="12" id="KW-0675">Receptor</keyword>
<feature type="chain" id="PRO_5022827013" evidence="9">
    <location>
        <begin position="23"/>
        <end position="1009"/>
    </location>
</feature>
<evidence type="ECO:0000256" key="5">
    <source>
        <dbReference type="ARBA" id="ARBA00023136"/>
    </source>
</evidence>
<feature type="domain" description="TonB-dependent transporter Oar-like beta-barrel" evidence="11">
    <location>
        <begin position="576"/>
        <end position="988"/>
    </location>
</feature>
<dbReference type="Pfam" id="PF25183">
    <property type="entry name" value="OMP_b-brl_4"/>
    <property type="match status" value="3"/>
</dbReference>
<evidence type="ECO:0000259" key="11">
    <source>
        <dbReference type="Pfam" id="PF25183"/>
    </source>
</evidence>
<comment type="subcellular location">
    <subcellularLocation>
        <location evidence="1 7">Cell outer membrane</location>
        <topology evidence="1 7">Multi-pass membrane protein</topology>
    </subcellularLocation>
</comment>
<comment type="caution">
    <text evidence="12">The sequence shown here is derived from an EMBL/GenBank/DDBJ whole genome shotgun (WGS) entry which is preliminary data.</text>
</comment>
<dbReference type="InterPro" id="IPR057601">
    <property type="entry name" value="Oar-like_b-barrel"/>
</dbReference>
<dbReference type="GO" id="GO:0009279">
    <property type="term" value="C:cell outer membrane"/>
    <property type="evidence" value="ECO:0007669"/>
    <property type="project" value="UniProtKB-SubCell"/>
</dbReference>
<accession>A0A5A7NAA7</accession>
<dbReference type="AlphaFoldDB" id="A0A5A7NAA7"/>
<dbReference type="InterPro" id="IPR012910">
    <property type="entry name" value="Plug_dom"/>
</dbReference>